<gene>
    <name evidence="9" type="ORF">OCV47_02885</name>
</gene>
<dbReference type="PROSITE" id="PS50928">
    <property type="entry name" value="ABC_TM1"/>
    <property type="match status" value="1"/>
</dbReference>
<dbReference type="SUPFAM" id="SSF161098">
    <property type="entry name" value="MetI-like"/>
    <property type="match status" value="1"/>
</dbReference>
<dbReference type="PANTHER" id="PTHR30193">
    <property type="entry name" value="ABC TRANSPORTER PERMEASE PROTEIN"/>
    <property type="match status" value="1"/>
</dbReference>
<evidence type="ECO:0000256" key="2">
    <source>
        <dbReference type="ARBA" id="ARBA00022448"/>
    </source>
</evidence>
<keyword evidence="3" id="KW-1003">Cell membrane</keyword>
<evidence type="ECO:0000256" key="3">
    <source>
        <dbReference type="ARBA" id="ARBA00022475"/>
    </source>
</evidence>
<evidence type="ECO:0000313" key="10">
    <source>
        <dbReference type="Proteomes" id="UP001652338"/>
    </source>
</evidence>
<dbReference type="PANTHER" id="PTHR30193:SF37">
    <property type="entry name" value="INNER MEMBRANE ABC TRANSPORTER PERMEASE PROTEIN YCJO"/>
    <property type="match status" value="1"/>
</dbReference>
<feature type="transmembrane region" description="Helical" evidence="7">
    <location>
        <begin position="40"/>
        <end position="60"/>
    </location>
</feature>
<dbReference type="InterPro" id="IPR051393">
    <property type="entry name" value="ABC_transporter_permease"/>
</dbReference>
<dbReference type="CDD" id="cd06261">
    <property type="entry name" value="TM_PBP2"/>
    <property type="match status" value="1"/>
</dbReference>
<sequence>MSTTQQVLAGPVIQSGTSRVSLTVIQERARKKKWRTSIRAWMLLLPSLIFLGIFTVYPIIQSLISSFYKDDLSTVQPVFTGLANYQALLTDPVFWECMKNNLLIAVVTVPANILLGVAMASFSNSLGKWGKTVTRIGFIYPTFIPLVAAANIWMFIYTPIYGLLGYINSSWRLLADGKTAIWAIIVMLIWKQAGYLMLFYIAGLNGISKEVFEAAEIDGATGFRRFKAITWPLLKPTTMYVFIIALTSAFKTVDHLYIMTKGGPGNATNMLLFYIYQTGFDYWNNGKASAMTVILVGILLIVTAVKFFYDDRHAYYN</sequence>
<evidence type="ECO:0000259" key="8">
    <source>
        <dbReference type="PROSITE" id="PS50928"/>
    </source>
</evidence>
<evidence type="ECO:0000256" key="4">
    <source>
        <dbReference type="ARBA" id="ARBA00022692"/>
    </source>
</evidence>
<feature type="transmembrane region" description="Helical" evidence="7">
    <location>
        <begin position="102"/>
        <end position="126"/>
    </location>
</feature>
<dbReference type="Gene3D" id="1.10.3720.10">
    <property type="entry name" value="MetI-like"/>
    <property type="match status" value="1"/>
</dbReference>
<evidence type="ECO:0000313" key="9">
    <source>
        <dbReference type="EMBL" id="MCU6724312.1"/>
    </source>
</evidence>
<evidence type="ECO:0000256" key="5">
    <source>
        <dbReference type="ARBA" id="ARBA00022989"/>
    </source>
</evidence>
<evidence type="ECO:0000256" key="1">
    <source>
        <dbReference type="ARBA" id="ARBA00004651"/>
    </source>
</evidence>
<feature type="transmembrane region" description="Helical" evidence="7">
    <location>
        <begin position="233"/>
        <end position="250"/>
    </location>
</feature>
<keyword evidence="10" id="KW-1185">Reference proteome</keyword>
<accession>A0ABT2SIH4</accession>
<feature type="domain" description="ABC transmembrane type-1" evidence="8">
    <location>
        <begin position="98"/>
        <end position="306"/>
    </location>
</feature>
<keyword evidence="4 7" id="KW-0812">Transmembrane</keyword>
<evidence type="ECO:0000256" key="6">
    <source>
        <dbReference type="ARBA" id="ARBA00023136"/>
    </source>
</evidence>
<evidence type="ECO:0000256" key="7">
    <source>
        <dbReference type="RuleBase" id="RU363032"/>
    </source>
</evidence>
<proteinExistence type="inferred from homology"/>
<reference evidence="9 10" key="1">
    <citation type="journal article" date="2021" name="ISME Commun">
        <title>Automated analysis of genomic sequences facilitates high-throughput and comprehensive description of bacteria.</title>
        <authorList>
            <person name="Hitch T.C.A."/>
        </authorList>
    </citation>
    <scope>NUCLEOTIDE SEQUENCE [LARGE SCALE GENOMIC DNA]</scope>
    <source>
        <strain evidence="9 10">Sanger_29</strain>
    </source>
</reference>
<keyword evidence="6 7" id="KW-0472">Membrane</keyword>
<feature type="transmembrane region" description="Helical" evidence="7">
    <location>
        <begin position="180"/>
        <end position="202"/>
    </location>
</feature>
<feature type="transmembrane region" description="Helical" evidence="7">
    <location>
        <begin position="138"/>
        <end position="160"/>
    </location>
</feature>
<dbReference type="InterPro" id="IPR035906">
    <property type="entry name" value="MetI-like_sf"/>
</dbReference>
<dbReference type="Pfam" id="PF00528">
    <property type="entry name" value="BPD_transp_1"/>
    <property type="match status" value="1"/>
</dbReference>
<keyword evidence="2 7" id="KW-0813">Transport</keyword>
<organism evidence="9 10">
    <name type="scientific">Muricoprocola aceti</name>
    <dbReference type="NCBI Taxonomy" id="2981772"/>
    <lineage>
        <taxon>Bacteria</taxon>
        <taxon>Bacillati</taxon>
        <taxon>Bacillota</taxon>
        <taxon>Clostridia</taxon>
        <taxon>Lachnospirales</taxon>
        <taxon>Lachnospiraceae</taxon>
        <taxon>Muricoprocola</taxon>
    </lineage>
</organism>
<name>A0ABT2SIH4_9FIRM</name>
<comment type="caution">
    <text evidence="9">The sequence shown here is derived from an EMBL/GenBank/DDBJ whole genome shotgun (WGS) entry which is preliminary data.</text>
</comment>
<dbReference type="Proteomes" id="UP001652338">
    <property type="component" value="Unassembled WGS sequence"/>
</dbReference>
<dbReference type="EMBL" id="JAOQKE010000002">
    <property type="protein sequence ID" value="MCU6724312.1"/>
    <property type="molecule type" value="Genomic_DNA"/>
</dbReference>
<dbReference type="InterPro" id="IPR000515">
    <property type="entry name" value="MetI-like"/>
</dbReference>
<feature type="transmembrane region" description="Helical" evidence="7">
    <location>
        <begin position="288"/>
        <end position="309"/>
    </location>
</feature>
<comment type="similarity">
    <text evidence="7">Belongs to the binding-protein-dependent transport system permease family.</text>
</comment>
<protein>
    <submittedName>
        <fullName evidence="9">Sugar ABC transporter permease</fullName>
    </submittedName>
</protein>
<comment type="subcellular location">
    <subcellularLocation>
        <location evidence="1 7">Cell membrane</location>
        <topology evidence="1 7">Multi-pass membrane protein</topology>
    </subcellularLocation>
</comment>
<dbReference type="RefSeq" id="WP_262653602.1">
    <property type="nucleotide sequence ID" value="NZ_JAOQKE010000002.1"/>
</dbReference>
<keyword evidence="5 7" id="KW-1133">Transmembrane helix</keyword>